<organism evidence="1 2">
    <name type="scientific">Bugula neritina</name>
    <name type="common">Brown bryozoan</name>
    <name type="synonym">Sertularia neritina</name>
    <dbReference type="NCBI Taxonomy" id="10212"/>
    <lineage>
        <taxon>Eukaryota</taxon>
        <taxon>Metazoa</taxon>
        <taxon>Spiralia</taxon>
        <taxon>Lophotrochozoa</taxon>
        <taxon>Bryozoa</taxon>
        <taxon>Gymnolaemata</taxon>
        <taxon>Cheilostomatida</taxon>
        <taxon>Flustrina</taxon>
        <taxon>Buguloidea</taxon>
        <taxon>Bugulidae</taxon>
        <taxon>Bugula</taxon>
    </lineage>
</organism>
<comment type="caution">
    <text evidence="1">The sequence shown here is derived from an EMBL/GenBank/DDBJ whole genome shotgun (WGS) entry which is preliminary data.</text>
</comment>
<reference evidence="1" key="1">
    <citation type="submission" date="2020-06" db="EMBL/GenBank/DDBJ databases">
        <title>Draft genome of Bugula neritina, a colonial animal packing powerful symbionts and potential medicines.</title>
        <authorList>
            <person name="Rayko M."/>
        </authorList>
    </citation>
    <scope>NUCLEOTIDE SEQUENCE [LARGE SCALE GENOMIC DNA]</scope>
    <source>
        <strain evidence="1">Kwan_BN1</strain>
    </source>
</reference>
<gene>
    <name evidence="1" type="ORF">EB796_010531</name>
</gene>
<protein>
    <submittedName>
        <fullName evidence="1">Uncharacterized protein</fullName>
    </submittedName>
</protein>
<evidence type="ECO:0000313" key="2">
    <source>
        <dbReference type="Proteomes" id="UP000593567"/>
    </source>
</evidence>
<name>A0A7J7JZ19_BUGNE</name>
<evidence type="ECO:0000313" key="1">
    <source>
        <dbReference type="EMBL" id="KAF6031173.1"/>
    </source>
</evidence>
<accession>A0A7J7JZ19</accession>
<keyword evidence="2" id="KW-1185">Reference proteome</keyword>
<dbReference type="AlphaFoldDB" id="A0A7J7JZ19"/>
<proteinExistence type="predicted"/>
<dbReference type="Proteomes" id="UP000593567">
    <property type="component" value="Unassembled WGS sequence"/>
</dbReference>
<sequence>MTQFQESVILSSLISSQTVASLLVQSNIQNLIYCLNYHLYIFILHNTIFDDEQSGVEISEVIRGYIISVYQCYSNSL</sequence>
<dbReference type="EMBL" id="VXIV02001635">
    <property type="protein sequence ID" value="KAF6031173.1"/>
    <property type="molecule type" value="Genomic_DNA"/>
</dbReference>